<dbReference type="EMBL" id="KB008093">
    <property type="protein sequence ID" value="ELR13506.1"/>
    <property type="molecule type" value="Genomic_DNA"/>
</dbReference>
<evidence type="ECO:0000313" key="4">
    <source>
        <dbReference type="Proteomes" id="UP000011083"/>
    </source>
</evidence>
<protein>
    <submittedName>
        <fullName evidence="3">Uncharacterized protein</fullName>
    </submittedName>
</protein>
<name>L8GMQ7_ACACF</name>
<dbReference type="AlphaFoldDB" id="L8GMQ7"/>
<feature type="region of interest" description="Disordered" evidence="1">
    <location>
        <begin position="133"/>
        <end position="155"/>
    </location>
</feature>
<dbReference type="KEGG" id="acan:ACA1_247090"/>
<accession>L8GMQ7</accession>
<organism evidence="3 4">
    <name type="scientific">Acanthamoeba castellanii (strain ATCC 30010 / Neff)</name>
    <dbReference type="NCBI Taxonomy" id="1257118"/>
    <lineage>
        <taxon>Eukaryota</taxon>
        <taxon>Amoebozoa</taxon>
        <taxon>Discosea</taxon>
        <taxon>Longamoebia</taxon>
        <taxon>Centramoebida</taxon>
        <taxon>Acanthamoebidae</taxon>
        <taxon>Acanthamoeba</taxon>
    </lineage>
</organism>
<feature type="compositionally biased region" description="Basic and acidic residues" evidence="1">
    <location>
        <begin position="142"/>
        <end position="155"/>
    </location>
</feature>
<feature type="signal peptide" evidence="2">
    <location>
        <begin position="1"/>
        <end position="23"/>
    </location>
</feature>
<keyword evidence="2" id="KW-0732">Signal</keyword>
<evidence type="ECO:0000313" key="3">
    <source>
        <dbReference type="EMBL" id="ELR13506.1"/>
    </source>
</evidence>
<sequence>MMTARSFVVVCALALFLAASARGDDKGGEGGPCTGGHWPDDRGCCPDVIKNKPYYRDARKCYPRDGPRGVLYPDSFGCYPDEQGKYKSATEDCPKDRRCEARCIQPRPKYQWDNTKDDREHQWLDAANALPAADDVNPHQPLDAKTKGGKGDDMKVSPGHMVKCNSGQRPDSKGCCPREIQGKWYYRDRHGCYPIQTLVVGHGSSGAGLYADDQGCYPDRSTGRYLKPGEKCPEHRRCYPTCDGGAKH</sequence>
<reference evidence="3 4" key="1">
    <citation type="journal article" date="2013" name="Genome Biol.">
        <title>Genome of Acanthamoeba castellanii highlights extensive lateral gene transfer and early evolution of tyrosine kinase signaling.</title>
        <authorList>
            <person name="Clarke M."/>
            <person name="Lohan A.J."/>
            <person name="Liu B."/>
            <person name="Lagkouvardos I."/>
            <person name="Roy S."/>
            <person name="Zafar N."/>
            <person name="Bertelli C."/>
            <person name="Schilde C."/>
            <person name="Kianianmomeni A."/>
            <person name="Burglin T.R."/>
            <person name="Frech C."/>
            <person name="Turcotte B."/>
            <person name="Kopec K.O."/>
            <person name="Synnott J.M."/>
            <person name="Choo C."/>
            <person name="Paponov I."/>
            <person name="Finkler A."/>
            <person name="Soon Heng Tan C."/>
            <person name="Hutchins A.P."/>
            <person name="Weinmeier T."/>
            <person name="Rattei T."/>
            <person name="Chu J.S."/>
            <person name="Gimenez G."/>
            <person name="Irimia M."/>
            <person name="Rigden D.J."/>
            <person name="Fitzpatrick D.A."/>
            <person name="Lorenzo-Morales J."/>
            <person name="Bateman A."/>
            <person name="Chiu C.H."/>
            <person name="Tang P."/>
            <person name="Hegemann P."/>
            <person name="Fromm H."/>
            <person name="Raoult D."/>
            <person name="Greub G."/>
            <person name="Miranda-Saavedra D."/>
            <person name="Chen N."/>
            <person name="Nash P."/>
            <person name="Ginger M.L."/>
            <person name="Horn M."/>
            <person name="Schaap P."/>
            <person name="Caler L."/>
            <person name="Loftus B."/>
        </authorList>
    </citation>
    <scope>NUCLEOTIDE SEQUENCE [LARGE SCALE GENOMIC DNA]</scope>
    <source>
        <strain evidence="3 4">Neff</strain>
    </source>
</reference>
<dbReference type="Proteomes" id="UP000011083">
    <property type="component" value="Unassembled WGS sequence"/>
</dbReference>
<feature type="chain" id="PRO_5003989903" evidence="2">
    <location>
        <begin position="24"/>
        <end position="248"/>
    </location>
</feature>
<proteinExistence type="predicted"/>
<evidence type="ECO:0000256" key="2">
    <source>
        <dbReference type="SAM" id="SignalP"/>
    </source>
</evidence>
<dbReference type="GeneID" id="14914054"/>
<dbReference type="RefSeq" id="XP_004335519.1">
    <property type="nucleotide sequence ID" value="XM_004335471.1"/>
</dbReference>
<dbReference type="VEuPathDB" id="AmoebaDB:ACA1_247090"/>
<evidence type="ECO:0000256" key="1">
    <source>
        <dbReference type="SAM" id="MobiDB-lite"/>
    </source>
</evidence>
<keyword evidence="4" id="KW-1185">Reference proteome</keyword>
<gene>
    <name evidence="3" type="ORF">ACA1_247090</name>
</gene>